<evidence type="ECO:0000256" key="4">
    <source>
        <dbReference type="ARBA" id="ARBA00035267"/>
    </source>
</evidence>
<evidence type="ECO:0000313" key="6">
    <source>
        <dbReference type="EMBL" id="KAH9843201.1"/>
    </source>
</evidence>
<comment type="similarity">
    <text evidence="1">Belongs to the bacterial ribosomal protein bL27 family.</text>
</comment>
<dbReference type="EMBL" id="JADCUA010000002">
    <property type="protein sequence ID" value="KAH9843201.1"/>
    <property type="molecule type" value="Genomic_DNA"/>
</dbReference>
<dbReference type="PANTHER" id="PTHR15893:SF0">
    <property type="entry name" value="LARGE RIBOSOMAL SUBUNIT PROTEIN BL27M"/>
    <property type="match status" value="1"/>
</dbReference>
<gene>
    <name evidence="6" type="ORF">C8Q71DRAFT_736406</name>
</gene>
<feature type="region of interest" description="Disordered" evidence="5">
    <location>
        <begin position="21"/>
        <end position="45"/>
    </location>
</feature>
<dbReference type="Gene3D" id="2.40.50.100">
    <property type="match status" value="1"/>
</dbReference>
<name>A0ABQ8KVY6_9APHY</name>
<evidence type="ECO:0000256" key="1">
    <source>
        <dbReference type="ARBA" id="ARBA00010797"/>
    </source>
</evidence>
<dbReference type="PRINTS" id="PR00063">
    <property type="entry name" value="RIBOSOMALL27"/>
</dbReference>
<evidence type="ECO:0000313" key="7">
    <source>
        <dbReference type="Proteomes" id="UP000814176"/>
    </source>
</evidence>
<reference evidence="6 7" key="1">
    <citation type="journal article" date="2021" name="Environ. Microbiol.">
        <title>Gene family expansions and transcriptome signatures uncover fungal adaptations to wood decay.</title>
        <authorList>
            <person name="Hage H."/>
            <person name="Miyauchi S."/>
            <person name="Viragh M."/>
            <person name="Drula E."/>
            <person name="Min B."/>
            <person name="Chaduli D."/>
            <person name="Navarro D."/>
            <person name="Favel A."/>
            <person name="Norest M."/>
            <person name="Lesage-Meessen L."/>
            <person name="Balint B."/>
            <person name="Merenyi Z."/>
            <person name="de Eugenio L."/>
            <person name="Morin E."/>
            <person name="Martinez A.T."/>
            <person name="Baldrian P."/>
            <person name="Stursova M."/>
            <person name="Martinez M.J."/>
            <person name="Novotny C."/>
            <person name="Magnuson J.K."/>
            <person name="Spatafora J.W."/>
            <person name="Maurice S."/>
            <person name="Pangilinan J."/>
            <person name="Andreopoulos W."/>
            <person name="LaButti K."/>
            <person name="Hundley H."/>
            <person name="Na H."/>
            <person name="Kuo A."/>
            <person name="Barry K."/>
            <person name="Lipzen A."/>
            <person name="Henrissat B."/>
            <person name="Riley R."/>
            <person name="Ahrendt S."/>
            <person name="Nagy L.G."/>
            <person name="Grigoriev I.V."/>
            <person name="Martin F."/>
            <person name="Rosso M.N."/>
        </authorList>
    </citation>
    <scope>NUCLEOTIDE SEQUENCE [LARGE SCALE GENOMIC DNA]</scope>
    <source>
        <strain evidence="6 7">CIRM-BRFM 1785</strain>
    </source>
</reference>
<comment type="caution">
    <text evidence="6">The sequence shown here is derived from an EMBL/GenBank/DDBJ whole genome shotgun (WGS) entry which is preliminary data.</text>
</comment>
<keyword evidence="7" id="KW-1185">Reference proteome</keyword>
<sequence>MSVMSFLRFAKAARSPFAPTGLGSVRTATKRAGGSTNNHGGSPGKRLGVKKFSDEFVVPGNILVRQRGTQFHPGQHVGMGRDHTLFALVPGYVRFYKETRMRSERKFIGIVLERGEKLPRDVATLGRSRYFGFVNLNAPASAEQDAPARTAA</sequence>
<evidence type="ECO:0000256" key="5">
    <source>
        <dbReference type="SAM" id="MobiDB-lite"/>
    </source>
</evidence>
<dbReference type="GeneID" id="72003281"/>
<dbReference type="Proteomes" id="UP000814176">
    <property type="component" value="Unassembled WGS sequence"/>
</dbReference>
<accession>A0ABQ8KVY6</accession>
<dbReference type="NCBIfam" id="TIGR00062">
    <property type="entry name" value="L27"/>
    <property type="match status" value="1"/>
</dbReference>
<dbReference type="InterPro" id="IPR001684">
    <property type="entry name" value="Ribosomal_bL27"/>
</dbReference>
<dbReference type="RefSeq" id="XP_047784248.1">
    <property type="nucleotide sequence ID" value="XM_047922549.1"/>
</dbReference>
<dbReference type="Pfam" id="PF01016">
    <property type="entry name" value="Ribosomal_L27"/>
    <property type="match status" value="1"/>
</dbReference>
<dbReference type="PROSITE" id="PS00831">
    <property type="entry name" value="RIBOSOMAL_L27"/>
    <property type="match status" value="1"/>
</dbReference>
<proteinExistence type="inferred from homology"/>
<organism evidence="6 7">
    <name type="scientific">Rhodofomes roseus</name>
    <dbReference type="NCBI Taxonomy" id="34475"/>
    <lineage>
        <taxon>Eukaryota</taxon>
        <taxon>Fungi</taxon>
        <taxon>Dikarya</taxon>
        <taxon>Basidiomycota</taxon>
        <taxon>Agaricomycotina</taxon>
        <taxon>Agaricomycetes</taxon>
        <taxon>Polyporales</taxon>
        <taxon>Rhodofomes</taxon>
    </lineage>
</organism>
<dbReference type="InterPro" id="IPR018261">
    <property type="entry name" value="Ribosomal_bL27_CS"/>
</dbReference>
<protein>
    <recommendedName>
        <fullName evidence="4">Large ribosomal subunit protein bL27m</fullName>
    </recommendedName>
</protein>
<dbReference type="SUPFAM" id="SSF110324">
    <property type="entry name" value="Ribosomal L27 protein-like"/>
    <property type="match status" value="1"/>
</dbReference>
<keyword evidence="2" id="KW-0689">Ribosomal protein</keyword>
<evidence type="ECO:0000256" key="3">
    <source>
        <dbReference type="ARBA" id="ARBA00023274"/>
    </source>
</evidence>
<evidence type="ECO:0000256" key="2">
    <source>
        <dbReference type="ARBA" id="ARBA00022980"/>
    </source>
</evidence>
<dbReference type="PANTHER" id="PTHR15893">
    <property type="entry name" value="RIBOSOMAL PROTEIN L27"/>
    <property type="match status" value="1"/>
</dbReference>
<keyword evidence="3" id="KW-0687">Ribonucleoprotein</keyword>